<organism evidence="1">
    <name type="scientific">viral metagenome</name>
    <dbReference type="NCBI Taxonomy" id="1070528"/>
    <lineage>
        <taxon>unclassified sequences</taxon>
        <taxon>metagenomes</taxon>
        <taxon>organismal metagenomes</taxon>
    </lineage>
</organism>
<name>A0A6M3LMK6_9ZZZZ</name>
<accession>A0A6M3LMK6</accession>
<dbReference type="EMBL" id="MT143323">
    <property type="protein sequence ID" value="QJA95549.1"/>
    <property type="molecule type" value="Genomic_DNA"/>
</dbReference>
<reference evidence="1" key="1">
    <citation type="submission" date="2020-03" db="EMBL/GenBank/DDBJ databases">
        <title>The deep terrestrial virosphere.</title>
        <authorList>
            <person name="Holmfeldt K."/>
            <person name="Nilsson E."/>
            <person name="Simone D."/>
            <person name="Lopez-Fernandez M."/>
            <person name="Wu X."/>
            <person name="de Brujin I."/>
            <person name="Lundin D."/>
            <person name="Andersson A."/>
            <person name="Bertilsson S."/>
            <person name="Dopson M."/>
        </authorList>
    </citation>
    <scope>NUCLEOTIDE SEQUENCE</scope>
    <source>
        <strain evidence="1">MM415B05294</strain>
    </source>
</reference>
<proteinExistence type="predicted"/>
<evidence type="ECO:0000313" key="1">
    <source>
        <dbReference type="EMBL" id="QJA95549.1"/>
    </source>
</evidence>
<gene>
    <name evidence="1" type="ORF">MM415B05294_0010</name>
</gene>
<sequence length="74" mass="8189">MECIFKYKCRMCSEVFSGACGGKDPVMYGLLSAVFNLSYPDKFIGMPPKMYDIHTCKNGDCGVGDLLGYSKNEI</sequence>
<protein>
    <submittedName>
        <fullName evidence="1">Uncharacterized protein</fullName>
    </submittedName>
</protein>
<dbReference type="AlphaFoldDB" id="A0A6M3LMK6"/>